<dbReference type="Proteomes" id="UP000675163">
    <property type="component" value="Unassembled WGS sequence"/>
</dbReference>
<protein>
    <recommendedName>
        <fullName evidence="5">DUF262 domain-containing protein</fullName>
    </recommendedName>
</protein>
<dbReference type="PANTHER" id="PTHR35149:SF2">
    <property type="entry name" value="DUF262 DOMAIN-CONTAINING PROTEIN"/>
    <property type="match status" value="1"/>
</dbReference>
<name>A0A940PX79_9MICO</name>
<dbReference type="PANTHER" id="PTHR35149">
    <property type="entry name" value="SLL5132 PROTEIN"/>
    <property type="match status" value="1"/>
</dbReference>
<evidence type="ECO:0000259" key="1">
    <source>
        <dbReference type="Pfam" id="PF03235"/>
    </source>
</evidence>
<sequence length="692" mass="77603">MTLTTDLRSEALSVAGVFSPDSRYSVPAYQRNYAWETPQIEQLILDIKAAMHEQTGDQAPKSYFLGNLVVQARPLSPGSKITEYSVIDGQQRLTTLTLLLSYLSRARKNSLQLPSNPIENLTYDSRPRSAETLRLISHVTSAGELPEEDRLDAGIVNAFGIISQTLKQLDKDLNLDAFTRFVLDQVTVVRVELPFGTDLNRYFEIMNTRGQQLQQVDIVKARLMSVLHNGNHDPAASAVEVAAFAWIWDACAEMHSYVQQSLTMGNTSLRSKMFTAGTWAWLKPQSFAELVESWTAAPPSSADPCDSSSSQSGFPRATTMSLDEAIKYYEAVPADIAEEESDAEQFRSTIEYPSFLMHVLKVFKGHAAEADGGLDDSHLIRSFDEEFSKHDAEHVREFIFLLLRARNLFDAFILKREYLARSSDEGMWSLRRVVKRSSRESRRGLERQSIGYVGTFAPGEHPEDSDSDVEYTASEIQTHVVRPGQFVPGGLLQLQSMLRVTYTSPRTMHWITLVLDFVLQQPDPTNVAERDLLEILLTHTRSRVHDAYFADVPPVGFSIPRIVFTYLDFLLLRGNHVPGFSSSFTFGFRTSIEHFFPQHPSEQPGEGEAVSNELLHSLGNLALVSVSNNSRFSNLLPGAKAEGFKTTIETQSPKLALMASMTRAAGAWNDALVKQHHEDMERVLREDLSNWS</sequence>
<evidence type="ECO:0000313" key="3">
    <source>
        <dbReference type="EMBL" id="MBP1325841.1"/>
    </source>
</evidence>
<gene>
    <name evidence="3" type="ORF">JOF28_001073</name>
</gene>
<accession>A0A940PX79</accession>
<dbReference type="InterPro" id="IPR004919">
    <property type="entry name" value="GmrSD_N"/>
</dbReference>
<dbReference type="Pfam" id="PF07510">
    <property type="entry name" value="GmrSD_C"/>
    <property type="match status" value="1"/>
</dbReference>
<evidence type="ECO:0000259" key="2">
    <source>
        <dbReference type="Pfam" id="PF07510"/>
    </source>
</evidence>
<dbReference type="RefSeq" id="WP_209704846.1">
    <property type="nucleotide sequence ID" value="NZ_JAFIDA010000001.1"/>
</dbReference>
<dbReference type="InterPro" id="IPR011089">
    <property type="entry name" value="GmrSD_C"/>
</dbReference>
<dbReference type="EMBL" id="JAFIDA010000001">
    <property type="protein sequence ID" value="MBP1325841.1"/>
    <property type="molecule type" value="Genomic_DNA"/>
</dbReference>
<evidence type="ECO:0000313" key="4">
    <source>
        <dbReference type="Proteomes" id="UP000675163"/>
    </source>
</evidence>
<evidence type="ECO:0008006" key="5">
    <source>
        <dbReference type="Google" id="ProtNLM"/>
    </source>
</evidence>
<dbReference type="AlphaFoldDB" id="A0A940PX79"/>
<dbReference type="Pfam" id="PF03235">
    <property type="entry name" value="GmrSD_N"/>
    <property type="match status" value="1"/>
</dbReference>
<proteinExistence type="predicted"/>
<organism evidence="3 4">
    <name type="scientific">Leucobacter exalbidus</name>
    <dbReference type="NCBI Taxonomy" id="662960"/>
    <lineage>
        <taxon>Bacteria</taxon>
        <taxon>Bacillati</taxon>
        <taxon>Actinomycetota</taxon>
        <taxon>Actinomycetes</taxon>
        <taxon>Micrococcales</taxon>
        <taxon>Microbacteriaceae</taxon>
        <taxon>Leucobacter</taxon>
    </lineage>
</organism>
<comment type="caution">
    <text evidence="3">The sequence shown here is derived from an EMBL/GenBank/DDBJ whole genome shotgun (WGS) entry which is preliminary data.</text>
</comment>
<feature type="domain" description="GmrSD restriction endonucleases C-terminal" evidence="2">
    <location>
        <begin position="587"/>
        <end position="680"/>
    </location>
</feature>
<reference evidence="3" key="1">
    <citation type="submission" date="2021-02" db="EMBL/GenBank/DDBJ databases">
        <title>Sequencing the genomes of 1000 actinobacteria strains.</title>
        <authorList>
            <person name="Klenk H.-P."/>
        </authorList>
    </citation>
    <scope>NUCLEOTIDE SEQUENCE</scope>
    <source>
        <strain evidence="3">DSM 22850</strain>
    </source>
</reference>
<feature type="domain" description="GmrSD restriction endonucleases N-terminal" evidence="1">
    <location>
        <begin position="18"/>
        <end position="224"/>
    </location>
</feature>
<keyword evidence="4" id="KW-1185">Reference proteome</keyword>